<reference evidence="1" key="1">
    <citation type="submission" date="2021-02" db="EMBL/GenBank/DDBJ databases">
        <authorList>
            <person name="Nowell W R."/>
        </authorList>
    </citation>
    <scope>NUCLEOTIDE SEQUENCE</scope>
</reference>
<dbReference type="EMBL" id="CAJOBG010068832">
    <property type="protein sequence ID" value="CAF4585717.1"/>
    <property type="molecule type" value="Genomic_DNA"/>
</dbReference>
<evidence type="ECO:0000313" key="2">
    <source>
        <dbReference type="Proteomes" id="UP000663866"/>
    </source>
</evidence>
<proteinExistence type="predicted"/>
<organism evidence="1 2">
    <name type="scientific">Rotaria magnacalcarata</name>
    <dbReference type="NCBI Taxonomy" id="392030"/>
    <lineage>
        <taxon>Eukaryota</taxon>
        <taxon>Metazoa</taxon>
        <taxon>Spiralia</taxon>
        <taxon>Gnathifera</taxon>
        <taxon>Rotifera</taxon>
        <taxon>Eurotatoria</taxon>
        <taxon>Bdelloidea</taxon>
        <taxon>Philodinida</taxon>
        <taxon>Philodinidae</taxon>
        <taxon>Rotaria</taxon>
    </lineage>
</organism>
<protein>
    <submittedName>
        <fullName evidence="1">Uncharacterized protein</fullName>
    </submittedName>
</protein>
<evidence type="ECO:0000313" key="1">
    <source>
        <dbReference type="EMBL" id="CAF4585717.1"/>
    </source>
</evidence>
<comment type="caution">
    <text evidence="1">The sequence shown here is derived from an EMBL/GenBank/DDBJ whole genome shotgun (WGS) entry which is preliminary data.</text>
</comment>
<dbReference type="Proteomes" id="UP000663866">
    <property type="component" value="Unassembled WGS sequence"/>
</dbReference>
<keyword evidence="2" id="KW-1185">Reference proteome</keyword>
<feature type="non-terminal residue" evidence="1">
    <location>
        <position position="1"/>
    </location>
</feature>
<sequence>SCKPSSICAAYFGIKYPLHKLAMNAIVDFNSGK</sequence>
<gene>
    <name evidence="1" type="ORF">OVN521_LOCUS44603</name>
</gene>
<dbReference type="AlphaFoldDB" id="A0A821BCC8"/>
<accession>A0A821BCC8</accession>
<name>A0A821BCC8_9BILA</name>